<feature type="compositionally biased region" description="Low complexity" evidence="3">
    <location>
        <begin position="133"/>
        <end position="147"/>
    </location>
</feature>
<proteinExistence type="predicted"/>
<reference evidence="7" key="1">
    <citation type="submission" date="2015-02" db="EMBL/GenBank/DDBJ databases">
        <title>Genome sequencing for Strongylocentrotus purpuratus.</title>
        <authorList>
            <person name="Murali S."/>
            <person name="Liu Y."/>
            <person name="Vee V."/>
            <person name="English A."/>
            <person name="Wang M."/>
            <person name="Skinner E."/>
            <person name="Han Y."/>
            <person name="Muzny D.M."/>
            <person name="Worley K.C."/>
            <person name="Gibbs R.A."/>
        </authorList>
    </citation>
    <scope>NUCLEOTIDE SEQUENCE</scope>
</reference>
<feature type="region of interest" description="Disordered" evidence="3">
    <location>
        <begin position="195"/>
        <end position="219"/>
    </location>
</feature>
<feature type="region of interest" description="Disordered" evidence="3">
    <location>
        <begin position="98"/>
        <end position="175"/>
    </location>
</feature>
<evidence type="ECO:0000256" key="2">
    <source>
        <dbReference type="ARBA" id="ARBA00022833"/>
    </source>
</evidence>
<dbReference type="AlphaFoldDB" id="A0A7M7R9H0"/>
<keyword evidence="2" id="KW-0862">Zinc</keyword>
<organism evidence="6 7">
    <name type="scientific">Strongylocentrotus purpuratus</name>
    <name type="common">Purple sea urchin</name>
    <dbReference type="NCBI Taxonomy" id="7668"/>
    <lineage>
        <taxon>Eukaryota</taxon>
        <taxon>Metazoa</taxon>
        <taxon>Echinodermata</taxon>
        <taxon>Eleutherozoa</taxon>
        <taxon>Echinozoa</taxon>
        <taxon>Echinoidea</taxon>
        <taxon>Euechinoidea</taxon>
        <taxon>Echinacea</taxon>
        <taxon>Camarodonta</taxon>
        <taxon>Echinidea</taxon>
        <taxon>Strongylocentrotidae</taxon>
        <taxon>Strongylocentrotus</taxon>
    </lineage>
</organism>
<dbReference type="Gene3D" id="1.10.510.10">
    <property type="entry name" value="Transferase(Phosphotransferase) domain 1"/>
    <property type="match status" value="1"/>
</dbReference>
<feature type="compositionally biased region" description="Low complexity" evidence="3">
    <location>
        <begin position="155"/>
        <end position="175"/>
    </location>
</feature>
<dbReference type="PROSITE" id="PS00479">
    <property type="entry name" value="ZF_DAG_PE_1"/>
    <property type="match status" value="1"/>
</dbReference>
<dbReference type="PANTHER" id="PTHR44329:SF253">
    <property type="entry name" value="KINASE SUPPRESSOR OF RAS 2"/>
    <property type="match status" value="1"/>
</dbReference>
<reference evidence="6" key="2">
    <citation type="submission" date="2021-01" db="UniProtKB">
        <authorList>
            <consortium name="EnsemblMetazoa"/>
        </authorList>
    </citation>
    <scope>IDENTIFICATION</scope>
</reference>
<dbReference type="SMART" id="SM00109">
    <property type="entry name" value="C1"/>
    <property type="match status" value="1"/>
</dbReference>
<name>A0A7M7R9H0_STRPU</name>
<dbReference type="SUPFAM" id="SSF57889">
    <property type="entry name" value="Cysteine-rich domain"/>
    <property type="match status" value="1"/>
</dbReference>
<dbReference type="OrthoDB" id="774951at2759"/>
<dbReference type="InterPro" id="IPR002219">
    <property type="entry name" value="PKC_DAG/PE"/>
</dbReference>
<dbReference type="InterPro" id="IPR011009">
    <property type="entry name" value="Kinase-like_dom_sf"/>
</dbReference>
<dbReference type="GeneID" id="574860"/>
<dbReference type="InterPro" id="IPR046349">
    <property type="entry name" value="C1-like_sf"/>
</dbReference>
<keyword evidence="1" id="KW-0479">Metal-binding</keyword>
<dbReference type="RefSeq" id="XP_780355.4">
    <property type="nucleotide sequence ID" value="XM_775262.5"/>
</dbReference>
<evidence type="ECO:0000313" key="6">
    <source>
        <dbReference type="EnsemblMetazoa" id="XP_780355"/>
    </source>
</evidence>
<feature type="compositionally biased region" description="Basic and acidic residues" evidence="3">
    <location>
        <begin position="117"/>
        <end position="127"/>
    </location>
</feature>
<dbReference type="CDD" id="cd20812">
    <property type="entry name" value="C1_KSR"/>
    <property type="match status" value="1"/>
</dbReference>
<dbReference type="GO" id="GO:0007165">
    <property type="term" value="P:signal transduction"/>
    <property type="evidence" value="ECO:0000318"/>
    <property type="project" value="GO_Central"/>
</dbReference>
<dbReference type="GO" id="GO:0004672">
    <property type="term" value="F:protein kinase activity"/>
    <property type="evidence" value="ECO:0000318"/>
    <property type="project" value="GO_Central"/>
</dbReference>
<accession>A0A7M7R9H0</accession>
<evidence type="ECO:0000313" key="7">
    <source>
        <dbReference type="Proteomes" id="UP000007110"/>
    </source>
</evidence>
<dbReference type="PROSITE" id="PS50011">
    <property type="entry name" value="PROTEIN_KINASE_DOM"/>
    <property type="match status" value="1"/>
</dbReference>
<dbReference type="InParanoid" id="A0A7M7R9H0"/>
<dbReference type="InterPro" id="IPR001245">
    <property type="entry name" value="Ser-Thr/Tyr_kinase_cat_dom"/>
</dbReference>
<protein>
    <recommendedName>
        <fullName evidence="8">Kinase suppressor of Ras 2</fullName>
    </recommendedName>
</protein>
<feature type="domain" description="Protein kinase" evidence="4">
    <location>
        <begin position="317"/>
        <end position="580"/>
    </location>
</feature>
<feature type="domain" description="Phorbol-ester/DAG-type" evidence="5">
    <location>
        <begin position="23"/>
        <end position="70"/>
    </location>
</feature>
<dbReference type="Pfam" id="PF07714">
    <property type="entry name" value="PK_Tyr_Ser-Thr"/>
    <property type="match status" value="1"/>
</dbReference>
<dbReference type="SUPFAM" id="SSF56112">
    <property type="entry name" value="Protein kinase-like (PK-like)"/>
    <property type="match status" value="1"/>
</dbReference>
<dbReference type="KEGG" id="spu:574860"/>
<dbReference type="Proteomes" id="UP000007110">
    <property type="component" value="Unassembled WGS sequence"/>
</dbReference>
<evidence type="ECO:0000259" key="5">
    <source>
        <dbReference type="PROSITE" id="PS50081"/>
    </source>
</evidence>
<dbReference type="InterPro" id="IPR000719">
    <property type="entry name" value="Prot_kinase_dom"/>
</dbReference>
<dbReference type="Gene3D" id="3.30.200.20">
    <property type="entry name" value="Phosphorylase Kinase, domain 1"/>
    <property type="match status" value="1"/>
</dbReference>
<keyword evidence="7" id="KW-1185">Reference proteome</keyword>
<dbReference type="PANTHER" id="PTHR44329">
    <property type="entry name" value="SERINE/THREONINE-PROTEIN KINASE TNNI3K-RELATED"/>
    <property type="match status" value="1"/>
</dbReference>
<dbReference type="EnsemblMetazoa" id="XM_775262">
    <property type="protein sequence ID" value="XP_780355"/>
    <property type="gene ID" value="LOC574860"/>
</dbReference>
<dbReference type="GO" id="GO:0005737">
    <property type="term" value="C:cytoplasm"/>
    <property type="evidence" value="ECO:0000318"/>
    <property type="project" value="GO_Central"/>
</dbReference>
<sequence length="602" mass="67555">MQPKEHIALIMEQLQKTLLLRAKHCYTRQLVSPAKRCDFCKKSMFVMTLRCKDCRVRCHRRCAQQAANLCELAAKHNLTTGPESRNVVPTCHAALAEASRRHQSANSTPVPTHRRKSSTESFREIETHQSTFSVRRSTTRQRLSTTTVPKDHSLGRVSRSTLSSQSSNRSSVSGYYSQESDASLLSECDTPKEISVFDSFGPGDVTSPIPSSSRSRRHEAWAATKPAPTSTYMDCPAHGNCESGAETNLMMSLDGGSLVATWPQDRKCNCCPHIPENNCNSNDQMVSDWTEEYRRSSLHYEAQKEGLSEWTIPHANLKYGRCIEKGKLGSTYKGHWHGEVLIQTRYSKSTDINDFLDEVAMLSKIRHENIALFMGACVEPGNLAVVNSIHKGPSLYHHLHVHRRKLQTSSKMDIARQIGQAMGYLQAKGIIVGHLSSRCVYLESKVKLSVTRVDTSDVTCQRASHACLPRGKLQYLAPELLAKARVVPPEFITGNEQTHSTDVYAFGTILFEIIAGRWPLQYACSESVIYQTCSGRRDDFRNVTCSSTMKNLIQECWSQNPNERPSFQDIVKELKKNVSLGNMKHSLSEPDNLNRLGTGLFR</sequence>
<evidence type="ECO:0000259" key="4">
    <source>
        <dbReference type="PROSITE" id="PS50011"/>
    </source>
</evidence>
<dbReference type="PROSITE" id="PS50081">
    <property type="entry name" value="ZF_DAG_PE_2"/>
    <property type="match status" value="1"/>
</dbReference>
<evidence type="ECO:0000256" key="1">
    <source>
        <dbReference type="ARBA" id="ARBA00022723"/>
    </source>
</evidence>
<evidence type="ECO:0000256" key="3">
    <source>
        <dbReference type="SAM" id="MobiDB-lite"/>
    </source>
</evidence>
<dbReference type="GO" id="GO:0046872">
    <property type="term" value="F:metal ion binding"/>
    <property type="evidence" value="ECO:0007669"/>
    <property type="project" value="UniProtKB-KW"/>
</dbReference>
<dbReference type="GO" id="GO:0005524">
    <property type="term" value="F:ATP binding"/>
    <property type="evidence" value="ECO:0007669"/>
    <property type="project" value="InterPro"/>
</dbReference>
<dbReference type="InterPro" id="IPR051681">
    <property type="entry name" value="Ser/Thr_Kinases-Pseudokinases"/>
</dbReference>
<evidence type="ECO:0008006" key="8">
    <source>
        <dbReference type="Google" id="ProtNLM"/>
    </source>
</evidence>
<dbReference type="Gene3D" id="3.30.60.20">
    <property type="match status" value="1"/>
</dbReference>
<dbReference type="OMA" id="HIPENNC"/>